<dbReference type="Proteomes" id="UP001321760">
    <property type="component" value="Unassembled WGS sequence"/>
</dbReference>
<keyword evidence="3" id="KW-1185">Reference proteome</keyword>
<feature type="region of interest" description="Disordered" evidence="1">
    <location>
        <begin position="1"/>
        <end position="57"/>
    </location>
</feature>
<feature type="compositionally biased region" description="Basic and acidic residues" evidence="1">
    <location>
        <begin position="79"/>
        <end position="95"/>
    </location>
</feature>
<feature type="region of interest" description="Disordered" evidence="1">
    <location>
        <begin position="79"/>
        <end position="143"/>
    </location>
</feature>
<proteinExistence type="predicted"/>
<comment type="caution">
    <text evidence="2">The sequence shown here is derived from an EMBL/GenBank/DDBJ whole genome shotgun (WGS) entry which is preliminary data.</text>
</comment>
<sequence>MQSSNRYRQRADKHHHERRDRGENGRHNRSGKPDGHRHTRHPQQRHNHDDVLETIPATLAVDEEARVDDYIETWLRKTQESRAQRERDENEERQRTMPQKESPRAHLEVLRRKTTKKRARPIPNPAASLSGRSEHAEERFEKRARHKTLADKYEYRPDRGKKKHRAVEELEVAVNKPGKKKVWEIQAKIVDEPIMASRTTSWMQWASHPMLEGPWTYR</sequence>
<reference evidence="2" key="2">
    <citation type="submission" date="2023-05" db="EMBL/GenBank/DDBJ databases">
        <authorList>
            <consortium name="Lawrence Berkeley National Laboratory"/>
            <person name="Steindorff A."/>
            <person name="Hensen N."/>
            <person name="Bonometti L."/>
            <person name="Westerberg I."/>
            <person name="Brannstrom I.O."/>
            <person name="Guillou S."/>
            <person name="Cros-Aarteil S."/>
            <person name="Calhoun S."/>
            <person name="Haridas S."/>
            <person name="Kuo A."/>
            <person name="Mondo S."/>
            <person name="Pangilinan J."/>
            <person name="Riley R."/>
            <person name="Labutti K."/>
            <person name="Andreopoulos B."/>
            <person name="Lipzen A."/>
            <person name="Chen C."/>
            <person name="Yanf M."/>
            <person name="Daum C."/>
            <person name="Ng V."/>
            <person name="Clum A."/>
            <person name="Ohm R."/>
            <person name="Martin F."/>
            <person name="Silar P."/>
            <person name="Natvig D."/>
            <person name="Lalanne C."/>
            <person name="Gautier V."/>
            <person name="Ament-Velasquez S.L."/>
            <person name="Kruys A."/>
            <person name="Hutchinson M.I."/>
            <person name="Powell A.J."/>
            <person name="Barry K."/>
            <person name="Miller A.N."/>
            <person name="Grigoriev I.V."/>
            <person name="Debuchy R."/>
            <person name="Gladieux P."/>
            <person name="Thoren M.H."/>
            <person name="Johannesson H."/>
        </authorList>
    </citation>
    <scope>NUCLEOTIDE SEQUENCE</scope>
    <source>
        <strain evidence="2">PSN243</strain>
    </source>
</reference>
<feature type="compositionally biased region" description="Basic and acidic residues" evidence="1">
    <location>
        <begin position="132"/>
        <end position="141"/>
    </location>
</feature>
<evidence type="ECO:0000256" key="1">
    <source>
        <dbReference type="SAM" id="MobiDB-lite"/>
    </source>
</evidence>
<name>A0AAV9GS20_9PEZI</name>
<dbReference type="EMBL" id="MU865937">
    <property type="protein sequence ID" value="KAK4449436.1"/>
    <property type="molecule type" value="Genomic_DNA"/>
</dbReference>
<reference evidence="2" key="1">
    <citation type="journal article" date="2023" name="Mol. Phylogenet. Evol.">
        <title>Genome-scale phylogeny and comparative genomics of the fungal order Sordariales.</title>
        <authorList>
            <person name="Hensen N."/>
            <person name="Bonometti L."/>
            <person name="Westerberg I."/>
            <person name="Brannstrom I.O."/>
            <person name="Guillou S."/>
            <person name="Cros-Aarteil S."/>
            <person name="Calhoun S."/>
            <person name="Haridas S."/>
            <person name="Kuo A."/>
            <person name="Mondo S."/>
            <person name="Pangilinan J."/>
            <person name="Riley R."/>
            <person name="LaButti K."/>
            <person name="Andreopoulos B."/>
            <person name="Lipzen A."/>
            <person name="Chen C."/>
            <person name="Yan M."/>
            <person name="Daum C."/>
            <person name="Ng V."/>
            <person name="Clum A."/>
            <person name="Steindorff A."/>
            <person name="Ohm R.A."/>
            <person name="Martin F."/>
            <person name="Silar P."/>
            <person name="Natvig D.O."/>
            <person name="Lalanne C."/>
            <person name="Gautier V."/>
            <person name="Ament-Velasquez S.L."/>
            <person name="Kruys A."/>
            <person name="Hutchinson M.I."/>
            <person name="Powell A.J."/>
            <person name="Barry K."/>
            <person name="Miller A.N."/>
            <person name="Grigoriev I.V."/>
            <person name="Debuchy R."/>
            <person name="Gladieux P."/>
            <person name="Hiltunen Thoren M."/>
            <person name="Johannesson H."/>
        </authorList>
    </citation>
    <scope>NUCLEOTIDE SEQUENCE</scope>
    <source>
        <strain evidence="2">PSN243</strain>
    </source>
</reference>
<evidence type="ECO:0000313" key="2">
    <source>
        <dbReference type="EMBL" id="KAK4449436.1"/>
    </source>
</evidence>
<accession>A0AAV9GS20</accession>
<dbReference type="AlphaFoldDB" id="A0AAV9GS20"/>
<feature type="compositionally biased region" description="Basic and acidic residues" evidence="1">
    <location>
        <begin position="19"/>
        <end position="36"/>
    </location>
</feature>
<protein>
    <submittedName>
        <fullName evidence="2">Uncharacterized protein</fullName>
    </submittedName>
</protein>
<feature type="compositionally biased region" description="Basic residues" evidence="1">
    <location>
        <begin position="7"/>
        <end position="18"/>
    </location>
</feature>
<organism evidence="2 3">
    <name type="scientific">Podospora aff. communis PSN243</name>
    <dbReference type="NCBI Taxonomy" id="3040156"/>
    <lineage>
        <taxon>Eukaryota</taxon>
        <taxon>Fungi</taxon>
        <taxon>Dikarya</taxon>
        <taxon>Ascomycota</taxon>
        <taxon>Pezizomycotina</taxon>
        <taxon>Sordariomycetes</taxon>
        <taxon>Sordariomycetidae</taxon>
        <taxon>Sordariales</taxon>
        <taxon>Podosporaceae</taxon>
        <taxon>Podospora</taxon>
    </lineage>
</organism>
<evidence type="ECO:0000313" key="3">
    <source>
        <dbReference type="Proteomes" id="UP001321760"/>
    </source>
</evidence>
<gene>
    <name evidence="2" type="ORF">QBC34DRAFT_438214</name>
</gene>
<feature type="compositionally biased region" description="Basic and acidic residues" evidence="1">
    <location>
        <begin position="101"/>
        <end position="111"/>
    </location>
</feature>